<dbReference type="EMBL" id="JAACJK010000060">
    <property type="protein sequence ID" value="KAF5335757.1"/>
    <property type="molecule type" value="Genomic_DNA"/>
</dbReference>
<reference evidence="10 11" key="1">
    <citation type="journal article" date="2020" name="ISME J.">
        <title>Uncovering the hidden diversity of litter-decomposition mechanisms in mushroom-forming fungi.</title>
        <authorList>
            <person name="Floudas D."/>
            <person name="Bentzer J."/>
            <person name="Ahren D."/>
            <person name="Johansson T."/>
            <person name="Persson P."/>
            <person name="Tunlid A."/>
        </authorList>
    </citation>
    <scope>NUCLEOTIDE SEQUENCE [LARGE SCALE GENOMIC DNA]</scope>
    <source>
        <strain evidence="10 11">CBS 175.51</strain>
    </source>
</reference>
<dbReference type="AlphaFoldDB" id="A0A8H5FGJ3"/>
<evidence type="ECO:0000259" key="9">
    <source>
        <dbReference type="PROSITE" id="PS52048"/>
    </source>
</evidence>
<keyword evidence="6 7" id="KW-0788">Thiol protease</keyword>
<dbReference type="CDD" id="cd09616">
    <property type="entry name" value="Peptidase_C12_UCH_L1_L3"/>
    <property type="match status" value="1"/>
</dbReference>
<dbReference type="PRINTS" id="PR00707">
    <property type="entry name" value="UBCTHYDRLASE"/>
</dbReference>
<dbReference type="EC" id="3.4.19.12" evidence="8"/>
<accession>A0A8H5FGJ3</accession>
<proteinExistence type="inferred from homology"/>
<evidence type="ECO:0000256" key="7">
    <source>
        <dbReference type="PROSITE-ProRule" id="PRU01393"/>
    </source>
</evidence>
<dbReference type="GO" id="GO:0005737">
    <property type="term" value="C:cytoplasm"/>
    <property type="evidence" value="ECO:0007669"/>
    <property type="project" value="TreeGrafter"/>
</dbReference>
<dbReference type="PROSITE" id="PS52048">
    <property type="entry name" value="UCH_DOMAIN"/>
    <property type="match status" value="1"/>
</dbReference>
<feature type="site" description="Transition state stabilizer" evidence="7">
    <location>
        <position position="125"/>
    </location>
</feature>
<evidence type="ECO:0000313" key="11">
    <source>
        <dbReference type="Proteomes" id="UP000541558"/>
    </source>
</evidence>
<gene>
    <name evidence="10" type="ORF">D9611_009709</name>
</gene>
<sequence length="289" mass="31707">MPGWLNSIGSILTSNHHHHQDQSSKILNPNTIDMSALGPWIPLESNPEVFNKWAQRAGLVTNKDAFGDVYGLDDELLDIVPQPTKAVILLFPDVREAKAHQKQEDAKIAKDGQPHLDPTIYYVKQTIGNACGTIALIHALANSNVNWDPSSPLHNFIVETKDKTPEERASLLESRPLFANIHAETAQDGQTAPNIDTDLHFVCFVAAPDADLRSVAKGEKEAKDVVPGESESDTGMRLVELDGRRPGPIDHGVCTNLLKDVANLVKERYLSQTESVYFSLMALGPPLLD</sequence>
<feature type="domain" description="UCH catalytic" evidence="9">
    <location>
        <begin position="39"/>
        <end position="285"/>
    </location>
</feature>
<feature type="active site" description="Proton donor" evidence="7">
    <location>
        <position position="200"/>
    </location>
</feature>
<evidence type="ECO:0000256" key="4">
    <source>
        <dbReference type="ARBA" id="ARBA00022786"/>
    </source>
</evidence>
<keyword evidence="4 7" id="KW-0833">Ubl conjugation pathway</keyword>
<dbReference type="GO" id="GO:0004843">
    <property type="term" value="F:cysteine-type deubiquitinase activity"/>
    <property type="evidence" value="ECO:0007669"/>
    <property type="project" value="UniProtKB-UniRule"/>
</dbReference>
<dbReference type="Gene3D" id="3.40.532.10">
    <property type="entry name" value="Peptidase C12, ubiquitin carboxyl-terminal hydrolase"/>
    <property type="match status" value="1"/>
</dbReference>
<comment type="similarity">
    <text evidence="2 7 8">Belongs to the peptidase C12 family.</text>
</comment>
<organism evidence="10 11">
    <name type="scientific">Ephemerocybe angulata</name>
    <dbReference type="NCBI Taxonomy" id="980116"/>
    <lineage>
        <taxon>Eukaryota</taxon>
        <taxon>Fungi</taxon>
        <taxon>Dikarya</taxon>
        <taxon>Basidiomycota</taxon>
        <taxon>Agaricomycotina</taxon>
        <taxon>Agaricomycetes</taxon>
        <taxon>Agaricomycetidae</taxon>
        <taxon>Agaricales</taxon>
        <taxon>Agaricineae</taxon>
        <taxon>Psathyrellaceae</taxon>
        <taxon>Ephemerocybe</taxon>
    </lineage>
</organism>
<dbReference type="GO" id="GO:0016579">
    <property type="term" value="P:protein deubiquitination"/>
    <property type="evidence" value="ECO:0007669"/>
    <property type="project" value="TreeGrafter"/>
</dbReference>
<feature type="site" description="Important for enzyme activity" evidence="7">
    <location>
        <position position="242"/>
    </location>
</feature>
<evidence type="ECO:0000256" key="2">
    <source>
        <dbReference type="ARBA" id="ARBA00009326"/>
    </source>
</evidence>
<feature type="active site" description="Nucleophile" evidence="7">
    <location>
        <position position="131"/>
    </location>
</feature>
<dbReference type="Proteomes" id="UP000541558">
    <property type="component" value="Unassembled WGS sequence"/>
</dbReference>
<dbReference type="PROSITE" id="PS00140">
    <property type="entry name" value="UCH_1"/>
    <property type="match status" value="1"/>
</dbReference>
<dbReference type="FunFam" id="3.40.532.10:FF:000006">
    <property type="entry name" value="Ubiquitin carboxyl-terminal hydrolase"/>
    <property type="match status" value="1"/>
</dbReference>
<evidence type="ECO:0000256" key="8">
    <source>
        <dbReference type="RuleBase" id="RU361215"/>
    </source>
</evidence>
<dbReference type="InterPro" id="IPR001578">
    <property type="entry name" value="Peptidase_C12_UCH"/>
</dbReference>
<dbReference type="InterPro" id="IPR038765">
    <property type="entry name" value="Papain-like_cys_pep_sf"/>
</dbReference>
<comment type="caution">
    <text evidence="10">The sequence shown here is derived from an EMBL/GenBank/DDBJ whole genome shotgun (WGS) entry which is preliminary data.</text>
</comment>
<dbReference type="SUPFAM" id="SSF54001">
    <property type="entry name" value="Cysteine proteinases"/>
    <property type="match status" value="1"/>
</dbReference>
<evidence type="ECO:0000256" key="6">
    <source>
        <dbReference type="ARBA" id="ARBA00022807"/>
    </source>
</evidence>
<name>A0A8H5FGJ3_9AGAR</name>
<comment type="catalytic activity">
    <reaction evidence="1 7 8">
        <text>Thiol-dependent hydrolysis of ester, thioester, amide, peptide and isopeptide bonds formed by the C-terminal Gly of ubiquitin (a 76-residue protein attached to proteins as an intracellular targeting signal).</text>
        <dbReference type="EC" id="3.4.19.12"/>
    </reaction>
</comment>
<dbReference type="PANTHER" id="PTHR10589:SF17">
    <property type="entry name" value="UBIQUITIN CARBOXYL-TERMINAL HYDROLASE"/>
    <property type="match status" value="1"/>
</dbReference>
<protein>
    <recommendedName>
        <fullName evidence="8">Ubiquitin carboxyl-terminal hydrolase</fullName>
        <ecNumber evidence="8">3.4.19.12</ecNumber>
    </recommendedName>
</protein>
<dbReference type="InterPro" id="IPR057254">
    <property type="entry name" value="UCH_AS"/>
</dbReference>
<evidence type="ECO:0000256" key="1">
    <source>
        <dbReference type="ARBA" id="ARBA00000707"/>
    </source>
</evidence>
<keyword evidence="11" id="KW-1185">Reference proteome</keyword>
<keyword evidence="3 7" id="KW-0645">Protease</keyword>
<evidence type="ECO:0000313" key="10">
    <source>
        <dbReference type="EMBL" id="KAF5335757.1"/>
    </source>
</evidence>
<dbReference type="InterPro" id="IPR036959">
    <property type="entry name" value="Peptidase_C12_UCH_sf"/>
</dbReference>
<dbReference type="GO" id="GO:0006511">
    <property type="term" value="P:ubiquitin-dependent protein catabolic process"/>
    <property type="evidence" value="ECO:0007669"/>
    <property type="project" value="UniProtKB-UniRule"/>
</dbReference>
<dbReference type="PANTHER" id="PTHR10589">
    <property type="entry name" value="UBIQUITIN CARBOXYL-TERMINAL HYDROLASE"/>
    <property type="match status" value="1"/>
</dbReference>
<evidence type="ECO:0000256" key="3">
    <source>
        <dbReference type="ARBA" id="ARBA00022670"/>
    </source>
</evidence>
<dbReference type="Pfam" id="PF01088">
    <property type="entry name" value="Peptidase_C12"/>
    <property type="match status" value="1"/>
</dbReference>
<evidence type="ECO:0000256" key="5">
    <source>
        <dbReference type="ARBA" id="ARBA00022801"/>
    </source>
</evidence>
<dbReference type="OrthoDB" id="427186at2759"/>
<keyword evidence="5 7" id="KW-0378">Hydrolase</keyword>